<feature type="signal peptide" evidence="1">
    <location>
        <begin position="1"/>
        <end position="18"/>
    </location>
</feature>
<dbReference type="SUPFAM" id="SSF101874">
    <property type="entry name" value="YceI-like"/>
    <property type="match status" value="1"/>
</dbReference>
<proteinExistence type="predicted"/>
<dbReference type="AlphaFoldDB" id="A0A2K8LA11"/>
<dbReference type="EMBL" id="CP018800">
    <property type="protein sequence ID" value="ATX82741.1"/>
    <property type="molecule type" value="Genomic_DNA"/>
</dbReference>
<dbReference type="InterPro" id="IPR036761">
    <property type="entry name" value="TTHA0802/YceI-like_sf"/>
</dbReference>
<evidence type="ECO:0000313" key="3">
    <source>
        <dbReference type="EMBL" id="ATX82741.1"/>
    </source>
</evidence>
<evidence type="ECO:0000259" key="2">
    <source>
        <dbReference type="SMART" id="SM00867"/>
    </source>
</evidence>
<dbReference type="OrthoDB" id="9793816at2"/>
<gene>
    <name evidence="3" type="ORF">Ga0123462_1904</name>
</gene>
<reference evidence="3 4" key="1">
    <citation type="submission" date="2016-12" db="EMBL/GenBank/DDBJ databases">
        <title>Isolation and genomic insights into novel planktonic Zetaproteobacteria from stratified waters of the Chesapeake Bay.</title>
        <authorList>
            <person name="McAllister S.M."/>
            <person name="Kato S."/>
            <person name="Chan C.S."/>
            <person name="Chiu B.K."/>
            <person name="Field E.K."/>
        </authorList>
    </citation>
    <scope>NUCLEOTIDE SEQUENCE [LARGE SCALE GENOMIC DNA]</scope>
    <source>
        <strain evidence="3 4">CP-8</strain>
    </source>
</reference>
<dbReference type="RefSeq" id="WP_100266053.1">
    <property type="nucleotide sequence ID" value="NZ_CP018800.1"/>
</dbReference>
<evidence type="ECO:0000313" key="4">
    <source>
        <dbReference type="Proteomes" id="UP000231637"/>
    </source>
</evidence>
<dbReference type="InterPro" id="IPR027016">
    <property type="entry name" value="UCP029811"/>
</dbReference>
<feature type="chain" id="PRO_5014966129" evidence="1">
    <location>
        <begin position="19"/>
        <end position="189"/>
    </location>
</feature>
<protein>
    <submittedName>
        <fullName evidence="3">YceI-like domain-containing protein</fullName>
    </submittedName>
</protein>
<dbReference type="InterPro" id="IPR007372">
    <property type="entry name" value="Lipid/polyisoprenoid-bd_YceI"/>
</dbReference>
<dbReference type="Pfam" id="PF04264">
    <property type="entry name" value="YceI"/>
    <property type="match status" value="1"/>
</dbReference>
<dbReference type="PIRSF" id="PIRSF029811">
    <property type="entry name" value="UCP029811"/>
    <property type="match status" value="1"/>
</dbReference>
<keyword evidence="1" id="KW-0732">Signal</keyword>
<dbReference type="KEGG" id="mfn:Ga0123462_1904"/>
<dbReference type="Gene3D" id="2.40.128.110">
    <property type="entry name" value="Lipid/polyisoprenoid-binding, YceI-like"/>
    <property type="match status" value="1"/>
</dbReference>
<name>A0A2K8LA11_9PROT</name>
<evidence type="ECO:0000256" key="1">
    <source>
        <dbReference type="SAM" id="SignalP"/>
    </source>
</evidence>
<accession>A0A2K8LA11</accession>
<feature type="domain" description="Lipid/polyisoprenoid-binding YceI-like" evidence="2">
    <location>
        <begin position="20"/>
        <end position="188"/>
    </location>
</feature>
<dbReference type="SMART" id="SM00867">
    <property type="entry name" value="YceI"/>
    <property type="match status" value="1"/>
</dbReference>
<organism evidence="3 4">
    <name type="scientific">Mariprofundus ferrinatatus</name>
    <dbReference type="NCBI Taxonomy" id="1921087"/>
    <lineage>
        <taxon>Bacteria</taxon>
        <taxon>Pseudomonadati</taxon>
        <taxon>Pseudomonadota</taxon>
        <taxon>Candidatius Mariprofundia</taxon>
        <taxon>Mariprofundales</taxon>
        <taxon>Mariprofundaceae</taxon>
        <taxon>Mariprofundus</taxon>
    </lineage>
</organism>
<sequence>MRYIMLLALMMLPATLWAGSMKLDGTASDINFVSVKKESVAEVHHFTALSGSIEGKAGFLLIDLASIESGIDIRNERMRSMLFEVARFSSASIKADLSAIAYDNLKAGERISATLPLALNLHGVRQTLAAEVDVVKLGDERLLVASRQPVIVKAGDFEMEGGIEALRQVANLPGIARVVPVNFHLIFTR</sequence>
<keyword evidence="4" id="KW-1185">Reference proteome</keyword>
<dbReference type="Proteomes" id="UP000231637">
    <property type="component" value="Chromosome"/>
</dbReference>